<dbReference type="AlphaFoldDB" id="A0A812YRN2"/>
<dbReference type="InterPro" id="IPR036770">
    <property type="entry name" value="Ankyrin_rpt-contain_sf"/>
</dbReference>
<dbReference type="Pfam" id="PF12796">
    <property type="entry name" value="Ank_2"/>
    <property type="match status" value="1"/>
</dbReference>
<comment type="caution">
    <text evidence="4">The sequence shown here is derived from an EMBL/GenBank/DDBJ whole genome shotgun (WGS) entry which is preliminary data.</text>
</comment>
<evidence type="ECO:0000313" key="4">
    <source>
        <dbReference type="EMBL" id="CAE7792627.1"/>
    </source>
</evidence>
<reference evidence="4" key="1">
    <citation type="submission" date="2021-02" db="EMBL/GenBank/DDBJ databases">
        <authorList>
            <person name="Dougan E. K."/>
            <person name="Rhodes N."/>
            <person name="Thang M."/>
            <person name="Chan C."/>
        </authorList>
    </citation>
    <scope>NUCLEOTIDE SEQUENCE</scope>
</reference>
<name>A0A812YRN2_9DINO</name>
<keyword evidence="5" id="KW-1185">Reference proteome</keyword>
<dbReference type="Proteomes" id="UP000601435">
    <property type="component" value="Unassembled WGS sequence"/>
</dbReference>
<gene>
    <name evidence="4" type="primary">ANKRD44</name>
    <name evidence="4" type="ORF">SNEC2469_LOCUS23296</name>
</gene>
<dbReference type="PANTHER" id="PTHR24171">
    <property type="entry name" value="ANKYRIN REPEAT DOMAIN-CONTAINING PROTEIN 39-RELATED"/>
    <property type="match status" value="1"/>
</dbReference>
<dbReference type="PROSITE" id="PS50088">
    <property type="entry name" value="ANK_REPEAT"/>
    <property type="match status" value="1"/>
</dbReference>
<feature type="non-terminal residue" evidence="4">
    <location>
        <position position="68"/>
    </location>
</feature>
<protein>
    <submittedName>
        <fullName evidence="4">ANKRD44 protein</fullName>
    </submittedName>
</protein>
<accession>A0A812YRN2</accession>
<keyword evidence="2 3" id="KW-0040">ANK repeat</keyword>
<dbReference type="EMBL" id="CAJNJA010043316">
    <property type="protein sequence ID" value="CAE7792627.1"/>
    <property type="molecule type" value="Genomic_DNA"/>
</dbReference>
<proteinExistence type="predicted"/>
<dbReference type="PROSITE" id="PS50297">
    <property type="entry name" value="ANK_REP_REGION"/>
    <property type="match status" value="1"/>
</dbReference>
<evidence type="ECO:0000256" key="1">
    <source>
        <dbReference type="ARBA" id="ARBA00022737"/>
    </source>
</evidence>
<feature type="repeat" description="ANK" evidence="3">
    <location>
        <begin position="18"/>
        <end position="50"/>
    </location>
</feature>
<evidence type="ECO:0000256" key="3">
    <source>
        <dbReference type="PROSITE-ProRule" id="PRU00023"/>
    </source>
</evidence>
<sequence length="68" mass="7233">VAEALRCHGAASDMRDHEGAIPLHWAAANGHVDMVQHLVDVGSTPNSVDWAESSVLHDAVWGGHDQVV</sequence>
<dbReference type="InterPro" id="IPR002110">
    <property type="entry name" value="Ankyrin_rpt"/>
</dbReference>
<dbReference type="Gene3D" id="1.25.40.20">
    <property type="entry name" value="Ankyrin repeat-containing domain"/>
    <property type="match status" value="1"/>
</dbReference>
<dbReference type="OrthoDB" id="366390at2759"/>
<organism evidence="4 5">
    <name type="scientific">Symbiodinium necroappetens</name>
    <dbReference type="NCBI Taxonomy" id="1628268"/>
    <lineage>
        <taxon>Eukaryota</taxon>
        <taxon>Sar</taxon>
        <taxon>Alveolata</taxon>
        <taxon>Dinophyceae</taxon>
        <taxon>Suessiales</taxon>
        <taxon>Symbiodiniaceae</taxon>
        <taxon>Symbiodinium</taxon>
    </lineage>
</organism>
<dbReference type="SUPFAM" id="SSF48403">
    <property type="entry name" value="Ankyrin repeat"/>
    <property type="match status" value="1"/>
</dbReference>
<evidence type="ECO:0000256" key="2">
    <source>
        <dbReference type="ARBA" id="ARBA00023043"/>
    </source>
</evidence>
<keyword evidence="1" id="KW-0677">Repeat</keyword>
<evidence type="ECO:0000313" key="5">
    <source>
        <dbReference type="Proteomes" id="UP000601435"/>
    </source>
</evidence>
<feature type="non-terminal residue" evidence="4">
    <location>
        <position position="1"/>
    </location>
</feature>
<dbReference type="SMART" id="SM00248">
    <property type="entry name" value="ANK"/>
    <property type="match status" value="1"/>
</dbReference>